<protein>
    <submittedName>
        <fullName evidence="2">Uncharacterized protein</fullName>
    </submittedName>
</protein>
<reference evidence="2" key="1">
    <citation type="submission" date="2022-03" db="EMBL/GenBank/DDBJ databases">
        <authorList>
            <person name="Legras J.-L."/>
            <person name="Devillers H."/>
            <person name="Grondin C."/>
        </authorList>
    </citation>
    <scope>NUCLEOTIDE SEQUENCE</scope>
    <source>
        <strain evidence="2">CLIB 1423</strain>
    </source>
</reference>
<keyword evidence="3" id="KW-1185">Reference proteome</keyword>
<feature type="region of interest" description="Disordered" evidence="1">
    <location>
        <begin position="144"/>
        <end position="168"/>
    </location>
</feature>
<feature type="region of interest" description="Disordered" evidence="1">
    <location>
        <begin position="196"/>
        <end position="215"/>
    </location>
</feature>
<evidence type="ECO:0000313" key="3">
    <source>
        <dbReference type="Proteomes" id="UP000837801"/>
    </source>
</evidence>
<gene>
    <name evidence="2" type="ORF">CLIB1423_32S01112</name>
</gene>
<comment type="caution">
    <text evidence="2">The sequence shown here is derived from an EMBL/GenBank/DDBJ whole genome shotgun (WGS) entry which is preliminary data.</text>
</comment>
<feature type="compositionally biased region" description="Basic and acidic residues" evidence="1">
    <location>
        <begin position="159"/>
        <end position="168"/>
    </location>
</feature>
<dbReference type="EMBL" id="CAKXYY010000032">
    <property type="protein sequence ID" value="CAH2355746.1"/>
    <property type="molecule type" value="Genomic_DNA"/>
</dbReference>
<dbReference type="AlphaFoldDB" id="A0A9P0QU82"/>
<feature type="compositionally biased region" description="Polar residues" evidence="1">
    <location>
        <begin position="144"/>
        <end position="158"/>
    </location>
</feature>
<dbReference type="OrthoDB" id="4069757at2759"/>
<sequence length="249" mass="28325">MQKTTLILSNLNREDFLSNNKSYSEYETTSQPKRTSLSFVDRVKLNILNVSTPQPDYYLKNITHWSNLPFLSRVIIILSDEEVAANLYTYLQDYLKESTYVKITLQENLLQRSKSLDGMKEAGDEHDVNSLAVLTKFKNYYGNTSSDSEDGTNSPITDHSSEYSEPKPRAFDAYNDLAKLGIDLTEYNDQDQINELKSPKIPQSPQPGLSRTKSLTKTLFKPDLKIKTNVESSRSYVPQSPTITLDESV</sequence>
<evidence type="ECO:0000313" key="2">
    <source>
        <dbReference type="EMBL" id="CAH2355746.1"/>
    </source>
</evidence>
<organism evidence="2 3">
    <name type="scientific">[Candida] railenensis</name>
    <dbReference type="NCBI Taxonomy" id="45579"/>
    <lineage>
        <taxon>Eukaryota</taxon>
        <taxon>Fungi</taxon>
        <taxon>Dikarya</taxon>
        <taxon>Ascomycota</taxon>
        <taxon>Saccharomycotina</taxon>
        <taxon>Pichiomycetes</taxon>
        <taxon>Debaryomycetaceae</taxon>
        <taxon>Kurtzmaniella</taxon>
    </lineage>
</organism>
<dbReference type="Proteomes" id="UP000837801">
    <property type="component" value="Unassembled WGS sequence"/>
</dbReference>
<proteinExistence type="predicted"/>
<accession>A0A9P0QU82</accession>
<evidence type="ECO:0000256" key="1">
    <source>
        <dbReference type="SAM" id="MobiDB-lite"/>
    </source>
</evidence>
<name>A0A9P0QU82_9ASCO</name>